<dbReference type="InterPro" id="IPR008160">
    <property type="entry name" value="Collagen"/>
</dbReference>
<feature type="signal peptide" evidence="4">
    <location>
        <begin position="1"/>
        <end position="35"/>
    </location>
</feature>
<keyword evidence="1" id="KW-0677">Repeat</keyword>
<feature type="chain" id="PRO_5008146368" evidence="4">
    <location>
        <begin position="36"/>
        <end position="409"/>
    </location>
</feature>
<evidence type="ECO:0000256" key="2">
    <source>
        <dbReference type="SAM" id="MobiDB-lite"/>
    </source>
</evidence>
<reference evidence="6" key="1">
    <citation type="submission" date="2013-12" db="EMBL/GenBank/DDBJ databases">
        <authorList>
            <person name="Aslett M."/>
        </authorList>
    </citation>
    <scope>NUCLEOTIDE SEQUENCE [LARGE SCALE GENOMIC DNA]</scope>
    <source>
        <strain evidence="6">Lindley</strain>
    </source>
</reference>
<name>A0A183BM77_GLOPA</name>
<feature type="domain" description="Nematode cuticle collagen N-terminal" evidence="5">
    <location>
        <begin position="151"/>
        <end position="203"/>
    </location>
</feature>
<dbReference type="GO" id="GO:0042302">
    <property type="term" value="F:structural constituent of cuticle"/>
    <property type="evidence" value="ECO:0007669"/>
    <property type="project" value="InterPro"/>
</dbReference>
<evidence type="ECO:0000259" key="5">
    <source>
        <dbReference type="SMART" id="SM01088"/>
    </source>
</evidence>
<feature type="region of interest" description="Disordered" evidence="2">
    <location>
        <begin position="283"/>
        <end position="409"/>
    </location>
</feature>
<dbReference type="Pfam" id="PF01391">
    <property type="entry name" value="Collagen"/>
    <property type="match status" value="2"/>
</dbReference>
<evidence type="ECO:0000256" key="4">
    <source>
        <dbReference type="SAM" id="SignalP"/>
    </source>
</evidence>
<keyword evidence="3" id="KW-0812">Transmembrane</keyword>
<dbReference type="InterPro" id="IPR022559">
    <property type="entry name" value="SUP-1-like"/>
</dbReference>
<organism evidence="6 7">
    <name type="scientific">Globodera pallida</name>
    <name type="common">Potato cyst nematode worm</name>
    <name type="synonym">Heterodera pallida</name>
    <dbReference type="NCBI Taxonomy" id="36090"/>
    <lineage>
        <taxon>Eukaryota</taxon>
        <taxon>Metazoa</taxon>
        <taxon>Ecdysozoa</taxon>
        <taxon>Nematoda</taxon>
        <taxon>Chromadorea</taxon>
        <taxon>Rhabditida</taxon>
        <taxon>Tylenchina</taxon>
        <taxon>Tylenchomorpha</taxon>
        <taxon>Tylenchoidea</taxon>
        <taxon>Heteroderidae</taxon>
        <taxon>Heteroderinae</taxon>
        <taxon>Globodera</taxon>
    </lineage>
</organism>
<accession>A0A183BM77</accession>
<keyword evidence="3" id="KW-0472">Membrane</keyword>
<keyword evidence="4" id="KW-0732">Signal</keyword>
<dbReference type="Proteomes" id="UP000050741">
    <property type="component" value="Unassembled WGS sequence"/>
</dbReference>
<dbReference type="PANTHER" id="PTHR24637">
    <property type="entry name" value="COLLAGEN"/>
    <property type="match status" value="1"/>
</dbReference>
<evidence type="ECO:0000256" key="3">
    <source>
        <dbReference type="SAM" id="Phobius"/>
    </source>
</evidence>
<keyword evidence="3" id="KW-1133">Transmembrane helix</keyword>
<dbReference type="PANTHER" id="PTHR24637:SF377">
    <property type="entry name" value="COLLAGEN TYPE IX ALPHA 1 CHAIN"/>
    <property type="match status" value="1"/>
</dbReference>
<reference evidence="6" key="2">
    <citation type="submission" date="2014-05" db="EMBL/GenBank/DDBJ databases">
        <title>The genome and life-stage specific transcriptomes of Globodera pallida elucidate key aspects of plant parasitism by a cyst nematode.</title>
        <authorList>
            <person name="Cotton J.A."/>
            <person name="Lilley C.J."/>
            <person name="Jones L.M."/>
            <person name="Kikuchi T."/>
            <person name="Reid A.J."/>
            <person name="Thorpe P."/>
            <person name="Tsai I.J."/>
            <person name="Beasley H."/>
            <person name="Blok V."/>
            <person name="Cock P.J.A."/>
            <person name="Van den Akker S.E."/>
            <person name="Holroyd N."/>
            <person name="Hunt M."/>
            <person name="Mantelin S."/>
            <person name="Naghra H."/>
            <person name="Pain A."/>
            <person name="Palomares-Rius J.E."/>
            <person name="Zarowiecki M."/>
            <person name="Berriman M."/>
            <person name="Jones J.T."/>
            <person name="Urwin P.E."/>
        </authorList>
    </citation>
    <scope>NUCLEOTIDE SEQUENCE [LARGE SCALE GENOMIC DNA]</scope>
    <source>
        <strain evidence="6">Lindley</strain>
    </source>
</reference>
<evidence type="ECO:0000256" key="1">
    <source>
        <dbReference type="ARBA" id="ARBA00022737"/>
    </source>
</evidence>
<dbReference type="Pfam" id="PF10853">
    <property type="entry name" value="DUF2650"/>
    <property type="match status" value="1"/>
</dbReference>
<evidence type="ECO:0000313" key="7">
    <source>
        <dbReference type="WBParaSite" id="GPLIN_000171200"/>
    </source>
</evidence>
<keyword evidence="6" id="KW-1185">Reference proteome</keyword>
<feature type="compositionally biased region" description="Gly residues" evidence="2">
    <location>
        <begin position="383"/>
        <end position="395"/>
    </location>
</feature>
<feature type="transmembrane region" description="Helical" evidence="3">
    <location>
        <begin position="88"/>
        <end position="109"/>
    </location>
</feature>
<dbReference type="SMART" id="SM01088">
    <property type="entry name" value="Col_cuticle_N"/>
    <property type="match status" value="1"/>
</dbReference>
<dbReference type="Pfam" id="PF01484">
    <property type="entry name" value="Col_cuticle_N"/>
    <property type="match status" value="1"/>
</dbReference>
<dbReference type="AlphaFoldDB" id="A0A183BM77"/>
<dbReference type="WBParaSite" id="GPLIN_000171200">
    <property type="protein sequence ID" value="GPLIN_000171200"/>
    <property type="gene ID" value="GPLIN_000171200"/>
</dbReference>
<evidence type="ECO:0000313" key="6">
    <source>
        <dbReference type="Proteomes" id="UP000050741"/>
    </source>
</evidence>
<feature type="compositionally biased region" description="Low complexity" evidence="2">
    <location>
        <begin position="300"/>
        <end position="309"/>
    </location>
</feature>
<sequence>MHHRYHIPPFPMTNHSRALFFILLLFFQHPFPSGAYSSSPGSSLVYQCPMFSYMSPYALNYCGTGSIFHYYVCCEYNPTECCFRLETWAIIGLVLLGLLTVLGCLGCSLRPIKMRPADSSSLSRFYKSELLHLDSKKAAAALHQELVSMRRLAFFCVSISVAVTFLGAFLVPFLYNRIQYVHSMAQDEMEFCRSRTTTIWREIGRTERVAGSKQKRQTNERLKCCGCGVGTEGIPGLPGTDGQDGQDGQQGIPGLDSIPFDFPVPSQLQPQQWCFVCEEAVPGPIGPPGKRGPKGRDGIDGAPGADGIAGEQGMIGVHGPQGVPGLPGKQGKPGTPGLLLDMPGSQGAVGLPGESGRPGEDGQPGEVGDPGLPGKKGANGEPGVRGTGGYSGGSGRCNHCPVPRTAPGY</sequence>
<proteinExistence type="predicted"/>
<feature type="transmembrane region" description="Helical" evidence="3">
    <location>
        <begin position="152"/>
        <end position="175"/>
    </location>
</feature>
<reference evidence="7" key="3">
    <citation type="submission" date="2016-06" db="UniProtKB">
        <authorList>
            <consortium name="WormBaseParasite"/>
        </authorList>
    </citation>
    <scope>IDENTIFICATION</scope>
</reference>
<protein>
    <submittedName>
        <fullName evidence="7">Col_cuticle_N domain-containing protein</fullName>
    </submittedName>
</protein>
<dbReference type="InterPro" id="IPR002486">
    <property type="entry name" value="Col_cuticle_N"/>
</dbReference>